<name>A0ABW6A299_9BACT</name>
<organism evidence="1 2">
    <name type="scientific">Terrimonas rubra</name>
    <dbReference type="NCBI Taxonomy" id="1035890"/>
    <lineage>
        <taxon>Bacteria</taxon>
        <taxon>Pseudomonadati</taxon>
        <taxon>Bacteroidota</taxon>
        <taxon>Chitinophagia</taxon>
        <taxon>Chitinophagales</taxon>
        <taxon>Chitinophagaceae</taxon>
        <taxon>Terrimonas</taxon>
    </lineage>
</organism>
<proteinExistence type="predicted"/>
<comment type="caution">
    <text evidence="1">The sequence shown here is derived from an EMBL/GenBank/DDBJ whole genome shotgun (WGS) entry which is preliminary data.</text>
</comment>
<dbReference type="EMBL" id="JBHUOZ010000001">
    <property type="protein sequence ID" value="MFD2918212.1"/>
    <property type="molecule type" value="Genomic_DNA"/>
</dbReference>
<gene>
    <name evidence="1" type="ORF">ACFS6H_00745</name>
</gene>
<dbReference type="RefSeq" id="WP_386093937.1">
    <property type="nucleotide sequence ID" value="NZ_JBHUOZ010000001.1"/>
</dbReference>
<sequence>MGLAYPLQKFQDWLTQQWVIITGKKINPDDMPWLMGPFGNVNGIGEAFIQQLAQKENLVIERNTLSQGLIPSFDLLNLPASDLSCLSWKVIDFYEKTAEYNLDFSVQWNPFFKFFGILVNKLFSSRINQLHIPTRNIKNAESLKSEIITLTHPVSNQVKYTIWLRTFAASGQVIYSGIYGTCTLPSGQTCIKAVFPLPQGNATVIMVPGVTSAGELVLESSGKKPGDAGFYFLLNDSKGNYWSKYVSSFRDRLTIRQEDDHLSAEQVLTLWRKKVLKFNYKISLK</sequence>
<evidence type="ECO:0000313" key="2">
    <source>
        <dbReference type="Proteomes" id="UP001597511"/>
    </source>
</evidence>
<reference evidence="2" key="1">
    <citation type="journal article" date="2019" name="Int. J. Syst. Evol. Microbiol.">
        <title>The Global Catalogue of Microorganisms (GCM) 10K type strain sequencing project: providing services to taxonomists for standard genome sequencing and annotation.</title>
        <authorList>
            <consortium name="The Broad Institute Genomics Platform"/>
            <consortium name="The Broad Institute Genome Sequencing Center for Infectious Disease"/>
            <person name="Wu L."/>
            <person name="Ma J."/>
        </authorList>
    </citation>
    <scope>NUCLEOTIDE SEQUENCE [LARGE SCALE GENOMIC DNA]</scope>
    <source>
        <strain evidence="2">KCTC 23299</strain>
    </source>
</reference>
<accession>A0ABW6A299</accession>
<evidence type="ECO:0000313" key="1">
    <source>
        <dbReference type="EMBL" id="MFD2918212.1"/>
    </source>
</evidence>
<keyword evidence="2" id="KW-1185">Reference proteome</keyword>
<protein>
    <submittedName>
        <fullName evidence="1">Uncharacterized protein</fullName>
    </submittedName>
</protein>
<dbReference type="Proteomes" id="UP001597511">
    <property type="component" value="Unassembled WGS sequence"/>
</dbReference>